<comment type="caution">
    <text evidence="3">The sequence shown here is derived from an EMBL/GenBank/DDBJ whole genome shotgun (WGS) entry which is preliminary data.</text>
</comment>
<feature type="domain" description="F-box" evidence="1">
    <location>
        <begin position="11"/>
        <end position="43"/>
    </location>
</feature>
<keyword evidence="4" id="KW-1185">Reference proteome</keyword>
<organism evidence="3 4">
    <name type="scientific">Lupinus luteus</name>
    <name type="common">European yellow lupine</name>
    <dbReference type="NCBI Taxonomy" id="3873"/>
    <lineage>
        <taxon>Eukaryota</taxon>
        <taxon>Viridiplantae</taxon>
        <taxon>Streptophyta</taxon>
        <taxon>Embryophyta</taxon>
        <taxon>Tracheophyta</taxon>
        <taxon>Spermatophyta</taxon>
        <taxon>Magnoliopsida</taxon>
        <taxon>eudicotyledons</taxon>
        <taxon>Gunneridae</taxon>
        <taxon>Pentapetalae</taxon>
        <taxon>rosids</taxon>
        <taxon>fabids</taxon>
        <taxon>Fabales</taxon>
        <taxon>Fabaceae</taxon>
        <taxon>Papilionoideae</taxon>
        <taxon>50 kb inversion clade</taxon>
        <taxon>genistoids sensu lato</taxon>
        <taxon>core genistoids</taxon>
        <taxon>Genisteae</taxon>
        <taxon>Lupinus</taxon>
    </lineage>
</organism>
<evidence type="ECO:0000313" key="4">
    <source>
        <dbReference type="Proteomes" id="UP001497480"/>
    </source>
</evidence>
<evidence type="ECO:0008006" key="5">
    <source>
        <dbReference type="Google" id="ProtNLM"/>
    </source>
</evidence>
<dbReference type="InterPro" id="IPR001810">
    <property type="entry name" value="F-box_dom"/>
</dbReference>
<dbReference type="Pfam" id="PF00646">
    <property type="entry name" value="F-box"/>
    <property type="match status" value="1"/>
</dbReference>
<dbReference type="Proteomes" id="UP001497480">
    <property type="component" value="Unassembled WGS sequence"/>
</dbReference>
<dbReference type="InterPro" id="IPR051304">
    <property type="entry name" value="SCF_F-box_domain"/>
</dbReference>
<dbReference type="PANTHER" id="PTHR47123:SF3">
    <property type="entry name" value="DUF295 DOMAIN-CONTAINING PROTEIN"/>
    <property type="match status" value="1"/>
</dbReference>
<dbReference type="EMBL" id="CAXHTB010000009">
    <property type="protein sequence ID" value="CAL0313097.1"/>
    <property type="molecule type" value="Genomic_DNA"/>
</dbReference>
<dbReference type="AlphaFoldDB" id="A0AAV1WUW6"/>
<evidence type="ECO:0000259" key="2">
    <source>
        <dbReference type="Pfam" id="PF03478"/>
    </source>
</evidence>
<sequence length="341" mass="39390">MGFRNKSKPPWSSLCIDILLNISNRLEFIDNLRFRAVCSTFRAVNPLLFHPNFPLLPFPIKPHHNENLVGHHFSLVEVTTLNIQPLKSYNKCWLIKVEASQEEVGGIVHLKMLNQLSSYYLDDYLKELPEYLDVLRNRVSIVSKGYYLKQEGNNQDNQDIERVFVSSMEDEFVVMAMHSNGKISVWRKGDKKWTHIDNGLGQCEDIVLHKGLFYVVEKTGLTVTVDKDFNVTKVASSLPSSRQNYGYGKILVEIEGELYLLLKYRKRNVKKNGCSGIFPYGFEGKNFPTYKKNSIYVSFDELYYDNFVGGNPLFDMGDSSKKPKSSVRSNFENFWPPPKWI</sequence>
<dbReference type="InterPro" id="IPR005174">
    <property type="entry name" value="KIB1-4_b-propeller"/>
</dbReference>
<evidence type="ECO:0000313" key="3">
    <source>
        <dbReference type="EMBL" id="CAL0313097.1"/>
    </source>
</evidence>
<dbReference type="Pfam" id="PF03478">
    <property type="entry name" value="Beta-prop_KIB1-4"/>
    <property type="match status" value="1"/>
</dbReference>
<name>A0AAV1WUW6_LUPLU</name>
<dbReference type="PANTHER" id="PTHR47123">
    <property type="entry name" value="F-BOX PROTEIN SKIP23"/>
    <property type="match status" value="1"/>
</dbReference>
<protein>
    <recommendedName>
        <fullName evidence="5">F-box protein</fullName>
    </recommendedName>
</protein>
<reference evidence="3 4" key="1">
    <citation type="submission" date="2024-03" db="EMBL/GenBank/DDBJ databases">
        <authorList>
            <person name="Martinez-Hernandez J."/>
        </authorList>
    </citation>
    <scope>NUCLEOTIDE SEQUENCE [LARGE SCALE GENOMIC DNA]</scope>
</reference>
<feature type="domain" description="KIB1-4 beta-propeller" evidence="2">
    <location>
        <begin position="89"/>
        <end position="265"/>
    </location>
</feature>
<evidence type="ECO:0000259" key="1">
    <source>
        <dbReference type="Pfam" id="PF00646"/>
    </source>
</evidence>
<proteinExistence type="predicted"/>
<accession>A0AAV1WUW6</accession>
<gene>
    <name evidence="3" type="ORF">LLUT_LOCUS14157</name>
</gene>